<dbReference type="AlphaFoldDB" id="A0A7M2WY11"/>
<dbReference type="GO" id="GO:0003676">
    <property type="term" value="F:nucleic acid binding"/>
    <property type="evidence" value="ECO:0007669"/>
    <property type="project" value="InterPro"/>
</dbReference>
<dbReference type="PROSITE" id="PS51194">
    <property type="entry name" value="HELICASE_CTER"/>
    <property type="match status" value="1"/>
</dbReference>
<evidence type="ECO:0000259" key="6">
    <source>
        <dbReference type="PROSITE" id="PS51192"/>
    </source>
</evidence>
<dbReference type="PROSITE" id="PS51192">
    <property type="entry name" value="HELICASE_ATP_BIND_1"/>
    <property type="match status" value="1"/>
</dbReference>
<keyword evidence="9" id="KW-1185">Reference proteome</keyword>
<dbReference type="Pfam" id="PF00271">
    <property type="entry name" value="Helicase_C"/>
    <property type="match status" value="1"/>
</dbReference>
<dbReference type="SUPFAM" id="SSF52540">
    <property type="entry name" value="P-loop containing nucleoside triphosphate hydrolases"/>
    <property type="match status" value="1"/>
</dbReference>
<keyword evidence="3 8" id="KW-0347">Helicase</keyword>
<dbReference type="PANTHER" id="PTHR12131:SF1">
    <property type="entry name" value="ATP-DEPENDENT RNA HELICASE SUPV3L1, MITOCHONDRIAL-RELATED"/>
    <property type="match status" value="1"/>
</dbReference>
<feature type="domain" description="Helicase C-terminal" evidence="7">
    <location>
        <begin position="213"/>
        <end position="406"/>
    </location>
</feature>
<dbReference type="EMBL" id="CP063458">
    <property type="protein sequence ID" value="QOV90388.1"/>
    <property type="molecule type" value="Genomic_DNA"/>
</dbReference>
<name>A0A7M2WY11_9BACT</name>
<dbReference type="Pfam" id="PF00270">
    <property type="entry name" value="DEAD"/>
    <property type="match status" value="1"/>
</dbReference>
<dbReference type="PANTHER" id="PTHR12131">
    <property type="entry name" value="ATP-DEPENDENT RNA AND DNA HELICASE"/>
    <property type="match status" value="1"/>
</dbReference>
<dbReference type="InterPro" id="IPR014001">
    <property type="entry name" value="Helicase_ATP-bd"/>
</dbReference>
<feature type="compositionally biased region" description="Low complexity" evidence="5">
    <location>
        <begin position="541"/>
        <end position="551"/>
    </location>
</feature>
<evidence type="ECO:0000256" key="5">
    <source>
        <dbReference type="SAM" id="MobiDB-lite"/>
    </source>
</evidence>
<organism evidence="8 9">
    <name type="scientific">Humisphaera borealis</name>
    <dbReference type="NCBI Taxonomy" id="2807512"/>
    <lineage>
        <taxon>Bacteria</taxon>
        <taxon>Pseudomonadati</taxon>
        <taxon>Planctomycetota</taxon>
        <taxon>Phycisphaerae</taxon>
        <taxon>Tepidisphaerales</taxon>
        <taxon>Tepidisphaeraceae</taxon>
        <taxon>Humisphaera</taxon>
    </lineage>
</organism>
<dbReference type="InterPro" id="IPR001650">
    <property type="entry name" value="Helicase_C-like"/>
</dbReference>
<feature type="domain" description="Helicase ATP-binding" evidence="6">
    <location>
        <begin position="28"/>
        <end position="192"/>
    </location>
</feature>
<dbReference type="InterPro" id="IPR050699">
    <property type="entry name" value="RNA-DNA_Helicase"/>
</dbReference>
<gene>
    <name evidence="8" type="ORF">IPV69_03200</name>
</gene>
<dbReference type="Gene3D" id="3.40.50.300">
    <property type="entry name" value="P-loop containing nucleotide triphosphate hydrolases"/>
    <property type="match status" value="2"/>
</dbReference>
<evidence type="ECO:0000259" key="7">
    <source>
        <dbReference type="PROSITE" id="PS51194"/>
    </source>
</evidence>
<evidence type="ECO:0000256" key="2">
    <source>
        <dbReference type="ARBA" id="ARBA00022801"/>
    </source>
</evidence>
<protein>
    <submittedName>
        <fullName evidence="8">DEAD/DEAH box helicase</fullName>
    </submittedName>
</protein>
<evidence type="ECO:0000256" key="4">
    <source>
        <dbReference type="ARBA" id="ARBA00022840"/>
    </source>
</evidence>
<reference evidence="8 9" key="1">
    <citation type="submission" date="2020-10" db="EMBL/GenBank/DDBJ databases">
        <title>Wide distribution of Phycisphaera-like planctomycetes from WD2101 soil group in peatlands and genome analysis of the first cultivated representative.</title>
        <authorList>
            <person name="Dedysh S.N."/>
            <person name="Beletsky A.V."/>
            <person name="Ivanova A."/>
            <person name="Kulichevskaya I.S."/>
            <person name="Suzina N.E."/>
            <person name="Philippov D.A."/>
            <person name="Rakitin A.L."/>
            <person name="Mardanov A.V."/>
            <person name="Ravin N.V."/>
        </authorList>
    </citation>
    <scope>NUCLEOTIDE SEQUENCE [LARGE SCALE GENOMIC DNA]</scope>
    <source>
        <strain evidence="8 9">M1803</strain>
    </source>
</reference>
<evidence type="ECO:0000313" key="9">
    <source>
        <dbReference type="Proteomes" id="UP000593765"/>
    </source>
</evidence>
<keyword evidence="4" id="KW-0067">ATP-binding</keyword>
<dbReference type="KEGG" id="hbs:IPV69_03200"/>
<dbReference type="CDD" id="cd18795">
    <property type="entry name" value="SF2_C_Ski2"/>
    <property type="match status" value="1"/>
</dbReference>
<dbReference type="GO" id="GO:0005524">
    <property type="term" value="F:ATP binding"/>
    <property type="evidence" value="ECO:0007669"/>
    <property type="project" value="UniProtKB-KW"/>
</dbReference>
<dbReference type="RefSeq" id="WP_206293469.1">
    <property type="nucleotide sequence ID" value="NZ_CP063458.1"/>
</dbReference>
<proteinExistence type="predicted"/>
<sequence>MISRDEIILDYLERLAYAPYPVQEEALYAWAASEQGVLLSAPTGTGKTLVAEAAVYEGLRTGKSVYYSTPLIALTDQKLIELQDTVERWGYERDTVGLVTGHRTVNPNAPIKVVVAEVLLNRLLHPEAYDFANVGAVVMDEFHNFNEPQRGIVWELALSLLPAHVRVMLLSATVGAASEFVNWMARSLDRRVTLVEGRERKVPLHFHWVGDELLPDFVESIARGEDTRRRTPLLIFCFDREICWVTADVLKGRDVFVEGQRKALLDRLESFDFSVGSGNKLRTFLTRGIGIHHAGLLPRYRRVVEMLFQEKLLPVCVCTETLAAGINLPARSVILTTLVKGPRDKKKLIDPSAAQQMFGRAGRPQFDTEGHVFAMAHEDDVKLFRWKEKYDSIPEDTKDPGLMKAKKALLKKKPTRRANFTYWNADQFTKLQTAPPARLASKGRLTWRWLGFLLEANPAVEPIRQVIRRRLMDLPTIEGEIKRLTRMLVTLSHMGVVLLDPPPPKSWLDAIKPAGSSAGAAAVDPADAAAPPDDDEDDAEPSTAASPTSTTDLLGRLKLGEHVGATVAAATAKAAGKNAPAFTEPYDVITATPTPRLKDLMVFRAVHPLYGLFLMDYLAKAEDHELVQILESLLEMPGSVAKSLRVPWPDDLPPGRLALEVVDPAILTRGLAAHEDLYPPSDQSDLPPEMRKYPVPLAQKVRMLFESEIDHAGGLFITPVWGIGDLLNHGGDFDKFVRSRDLLKQEGIFFKHVLRMILLCEEFAQLTPKDVNRDEWQTRLRSIAAVLTTACRTVDPQSTDEILEELVDQI</sequence>
<dbReference type="InterPro" id="IPR011545">
    <property type="entry name" value="DEAD/DEAH_box_helicase_dom"/>
</dbReference>
<feature type="region of interest" description="Disordered" evidence="5">
    <location>
        <begin position="518"/>
        <end position="551"/>
    </location>
</feature>
<feature type="compositionally biased region" description="Low complexity" evidence="5">
    <location>
        <begin position="518"/>
        <end position="531"/>
    </location>
</feature>
<keyword evidence="1" id="KW-0547">Nucleotide-binding</keyword>
<accession>A0A7M2WY11</accession>
<dbReference type="GO" id="GO:0016787">
    <property type="term" value="F:hydrolase activity"/>
    <property type="evidence" value="ECO:0007669"/>
    <property type="project" value="UniProtKB-KW"/>
</dbReference>
<evidence type="ECO:0000313" key="8">
    <source>
        <dbReference type="EMBL" id="QOV90388.1"/>
    </source>
</evidence>
<evidence type="ECO:0000256" key="3">
    <source>
        <dbReference type="ARBA" id="ARBA00022806"/>
    </source>
</evidence>
<dbReference type="Proteomes" id="UP000593765">
    <property type="component" value="Chromosome"/>
</dbReference>
<dbReference type="SMART" id="SM00490">
    <property type="entry name" value="HELICc"/>
    <property type="match status" value="1"/>
</dbReference>
<keyword evidence="2" id="KW-0378">Hydrolase</keyword>
<evidence type="ECO:0000256" key="1">
    <source>
        <dbReference type="ARBA" id="ARBA00022741"/>
    </source>
</evidence>
<dbReference type="GO" id="GO:0004386">
    <property type="term" value="F:helicase activity"/>
    <property type="evidence" value="ECO:0007669"/>
    <property type="project" value="UniProtKB-KW"/>
</dbReference>
<dbReference type="InterPro" id="IPR027417">
    <property type="entry name" value="P-loop_NTPase"/>
</dbReference>
<dbReference type="SMART" id="SM00487">
    <property type="entry name" value="DEXDc"/>
    <property type="match status" value="1"/>
</dbReference>